<evidence type="ECO:0000256" key="1">
    <source>
        <dbReference type="SAM" id="MobiDB-lite"/>
    </source>
</evidence>
<protein>
    <submittedName>
        <fullName evidence="2">Uncharacterized protein</fullName>
    </submittedName>
</protein>
<sequence>MAAGGRGARARGGLRRAVVGSGGGGGSPGVRRPGRAADGRAGRERARGLEPDGDGHRRRLGSPSVLQRRHLGRGAPHAPGV</sequence>
<evidence type="ECO:0000313" key="3">
    <source>
        <dbReference type="Proteomes" id="UP000293291"/>
    </source>
</evidence>
<dbReference type="Proteomes" id="UP000293291">
    <property type="component" value="Unassembled WGS sequence"/>
</dbReference>
<name>A0A4Q2S7Z7_9ACTN</name>
<evidence type="ECO:0000313" key="2">
    <source>
        <dbReference type="EMBL" id="RYB99172.1"/>
    </source>
</evidence>
<feature type="region of interest" description="Disordered" evidence="1">
    <location>
        <begin position="1"/>
        <end position="81"/>
    </location>
</feature>
<dbReference type="AlphaFoldDB" id="A0A4Q2S7Z7"/>
<organism evidence="2 3">
    <name type="scientific">Nocardioides ganghwensis</name>
    <dbReference type="NCBI Taxonomy" id="252230"/>
    <lineage>
        <taxon>Bacteria</taxon>
        <taxon>Bacillati</taxon>
        <taxon>Actinomycetota</taxon>
        <taxon>Actinomycetes</taxon>
        <taxon>Propionibacteriales</taxon>
        <taxon>Nocardioidaceae</taxon>
        <taxon>Nocardioides</taxon>
    </lineage>
</organism>
<accession>A0A4Q2S7Z7</accession>
<dbReference type="EMBL" id="SDWU01000020">
    <property type="protein sequence ID" value="RYB99172.1"/>
    <property type="molecule type" value="Genomic_DNA"/>
</dbReference>
<feature type="compositionally biased region" description="Basic and acidic residues" evidence="1">
    <location>
        <begin position="35"/>
        <end position="55"/>
    </location>
</feature>
<proteinExistence type="predicted"/>
<comment type="caution">
    <text evidence="2">The sequence shown here is derived from an EMBL/GenBank/DDBJ whole genome shotgun (WGS) entry which is preliminary data.</text>
</comment>
<gene>
    <name evidence="2" type="ORF">EUA07_17050</name>
</gene>
<keyword evidence="3" id="KW-1185">Reference proteome</keyword>
<reference evidence="2 3" key="1">
    <citation type="submission" date="2019-01" db="EMBL/GenBank/DDBJ databases">
        <title>Novel species of Nocardioides.</title>
        <authorList>
            <person name="Liu Q."/>
            <person name="Xin Y.-H."/>
        </authorList>
    </citation>
    <scope>NUCLEOTIDE SEQUENCE [LARGE SCALE GENOMIC DNA]</scope>
    <source>
        <strain evidence="2 3">CGMCC 4.6875</strain>
    </source>
</reference>